<protein>
    <submittedName>
        <fullName evidence="7">Energy-coupling factor transporter transmembrane protein EcfT</fullName>
    </submittedName>
</protein>
<feature type="transmembrane region" description="Helical" evidence="6">
    <location>
        <begin position="111"/>
        <end position="129"/>
    </location>
</feature>
<dbReference type="EMBL" id="DVOL01000070">
    <property type="protein sequence ID" value="HIV11044.1"/>
    <property type="molecule type" value="Genomic_DNA"/>
</dbReference>
<dbReference type="Proteomes" id="UP000823960">
    <property type="component" value="Unassembled WGS sequence"/>
</dbReference>
<organism evidence="7 8">
    <name type="scientific">Candidatus Faeciplasma avium</name>
    <dbReference type="NCBI Taxonomy" id="2840798"/>
    <lineage>
        <taxon>Bacteria</taxon>
        <taxon>Bacillati</taxon>
        <taxon>Bacillota</taxon>
        <taxon>Clostridia</taxon>
        <taxon>Eubacteriales</taxon>
        <taxon>Oscillospiraceae</taxon>
        <taxon>Oscillospiraceae incertae sedis</taxon>
        <taxon>Candidatus Faeciplasma</taxon>
    </lineage>
</organism>
<reference evidence="7" key="2">
    <citation type="journal article" date="2021" name="PeerJ">
        <title>Extensive microbial diversity within the chicken gut microbiome revealed by metagenomics and culture.</title>
        <authorList>
            <person name="Gilroy R."/>
            <person name="Ravi A."/>
            <person name="Getino M."/>
            <person name="Pursley I."/>
            <person name="Horton D.L."/>
            <person name="Alikhan N.F."/>
            <person name="Baker D."/>
            <person name="Gharbi K."/>
            <person name="Hall N."/>
            <person name="Watson M."/>
            <person name="Adriaenssens E.M."/>
            <person name="Foster-Nyarko E."/>
            <person name="Jarju S."/>
            <person name="Secka A."/>
            <person name="Antonio M."/>
            <person name="Oren A."/>
            <person name="Chaudhuri R.R."/>
            <person name="La Ragione R."/>
            <person name="Hildebrand F."/>
            <person name="Pallen M.J."/>
        </authorList>
    </citation>
    <scope>NUCLEOTIDE SEQUENCE</scope>
    <source>
        <strain evidence="7">1370</strain>
    </source>
</reference>
<dbReference type="CDD" id="cd16914">
    <property type="entry name" value="EcfT"/>
    <property type="match status" value="1"/>
</dbReference>
<feature type="transmembrane region" description="Helical" evidence="6">
    <location>
        <begin position="149"/>
        <end position="168"/>
    </location>
</feature>
<evidence type="ECO:0000256" key="1">
    <source>
        <dbReference type="ARBA" id="ARBA00004141"/>
    </source>
</evidence>
<comment type="caution">
    <text evidence="7">The sequence shown here is derived from an EMBL/GenBank/DDBJ whole genome shotgun (WGS) entry which is preliminary data.</text>
</comment>
<dbReference type="GO" id="GO:0005886">
    <property type="term" value="C:plasma membrane"/>
    <property type="evidence" value="ECO:0007669"/>
    <property type="project" value="UniProtKB-ARBA"/>
</dbReference>
<evidence type="ECO:0000313" key="8">
    <source>
        <dbReference type="Proteomes" id="UP000823960"/>
    </source>
</evidence>
<gene>
    <name evidence="7" type="ORF">IAD28_05080</name>
</gene>
<keyword evidence="4 6" id="KW-1133">Transmembrane helix</keyword>
<accession>A0A9D1NQH8</accession>
<dbReference type="AlphaFoldDB" id="A0A9D1NQH8"/>
<feature type="transmembrane region" description="Helical" evidence="6">
    <location>
        <begin position="244"/>
        <end position="267"/>
    </location>
</feature>
<proteinExistence type="predicted"/>
<evidence type="ECO:0000256" key="2">
    <source>
        <dbReference type="ARBA" id="ARBA00022475"/>
    </source>
</evidence>
<evidence type="ECO:0000256" key="4">
    <source>
        <dbReference type="ARBA" id="ARBA00022989"/>
    </source>
</evidence>
<dbReference type="Pfam" id="PF02361">
    <property type="entry name" value="CbiQ"/>
    <property type="match status" value="1"/>
</dbReference>
<sequence length="269" mass="29606">MIKDITIGQYFPGSSLVHRLDPRMKLGLTVMYIVMLFIAKGFLGLGVGIVFLTAAFLSSGIQLSLMAKSVKPIVPVILFTGVLNLFFVSTGEVLVSWGFIRITEDGLRTMIFMAVRIIFLICGTSLLTYTTSPIALTDAIERVLSPLRIIRFPAHEIAMIMTIALRFIPILIEETDKITSAQKARGADLESGSVLQRAKALVPILIPLFVSAFRRAEDLALAMECRCYHGGDGRTRMKQLKVGFIDWLALAVTSLFLAGVILLNIFLPL</sequence>
<dbReference type="InterPro" id="IPR003339">
    <property type="entry name" value="ABC/ECF_trnsptr_transmembrane"/>
</dbReference>
<keyword evidence="5 6" id="KW-0472">Membrane</keyword>
<evidence type="ECO:0000256" key="6">
    <source>
        <dbReference type="SAM" id="Phobius"/>
    </source>
</evidence>
<dbReference type="InterPro" id="IPR051611">
    <property type="entry name" value="ECF_transporter_component"/>
</dbReference>
<reference evidence="7" key="1">
    <citation type="submission" date="2020-10" db="EMBL/GenBank/DDBJ databases">
        <authorList>
            <person name="Gilroy R."/>
        </authorList>
    </citation>
    <scope>NUCLEOTIDE SEQUENCE</scope>
    <source>
        <strain evidence="7">1370</strain>
    </source>
</reference>
<name>A0A9D1NQH8_9FIRM</name>
<dbReference type="PANTHER" id="PTHR34857:SF2">
    <property type="entry name" value="SLL0384 PROTEIN"/>
    <property type="match status" value="1"/>
</dbReference>
<evidence type="ECO:0000256" key="5">
    <source>
        <dbReference type="ARBA" id="ARBA00023136"/>
    </source>
</evidence>
<keyword evidence="2" id="KW-1003">Cell membrane</keyword>
<comment type="subcellular location">
    <subcellularLocation>
        <location evidence="1">Membrane</location>
        <topology evidence="1">Multi-pass membrane protein</topology>
    </subcellularLocation>
</comment>
<feature type="transmembrane region" description="Helical" evidence="6">
    <location>
        <begin position="76"/>
        <end position="99"/>
    </location>
</feature>
<keyword evidence="3 6" id="KW-0812">Transmembrane</keyword>
<evidence type="ECO:0000256" key="3">
    <source>
        <dbReference type="ARBA" id="ARBA00022692"/>
    </source>
</evidence>
<evidence type="ECO:0000313" key="7">
    <source>
        <dbReference type="EMBL" id="HIV11044.1"/>
    </source>
</evidence>
<dbReference type="PANTHER" id="PTHR34857">
    <property type="entry name" value="SLL0384 PROTEIN"/>
    <property type="match status" value="1"/>
</dbReference>
<feature type="transmembrane region" description="Helical" evidence="6">
    <location>
        <begin position="29"/>
        <end position="56"/>
    </location>
</feature>